<sequence length="109" mass="11997">MPQSPVRNGFPVPVTLAHGLVTKAKRTPRISQDTKKALDKKTRLCRGSGEVILLALVFSSLIIMLVYHRSFPMSLRPRPRPTTASRAVVVLVAAAATAISDREPLLRWV</sequence>
<organism evidence="2 3">
    <name type="scientific">Exophiala spinifera</name>
    <dbReference type="NCBI Taxonomy" id="91928"/>
    <lineage>
        <taxon>Eukaryota</taxon>
        <taxon>Fungi</taxon>
        <taxon>Dikarya</taxon>
        <taxon>Ascomycota</taxon>
        <taxon>Pezizomycotina</taxon>
        <taxon>Eurotiomycetes</taxon>
        <taxon>Chaetothyriomycetidae</taxon>
        <taxon>Chaetothyriales</taxon>
        <taxon>Herpotrichiellaceae</taxon>
        <taxon>Exophiala</taxon>
    </lineage>
</organism>
<dbReference type="Proteomes" id="UP000053328">
    <property type="component" value="Unassembled WGS sequence"/>
</dbReference>
<accession>A0A0D1YGB6</accession>
<evidence type="ECO:0000313" key="3">
    <source>
        <dbReference type="Proteomes" id="UP000053328"/>
    </source>
</evidence>
<dbReference type="VEuPathDB" id="FungiDB:PV08_06802"/>
<keyword evidence="1" id="KW-0472">Membrane</keyword>
<protein>
    <submittedName>
        <fullName evidence="2">Uncharacterized protein</fullName>
    </submittedName>
</protein>
<dbReference type="AlphaFoldDB" id="A0A0D1YGB6"/>
<proteinExistence type="predicted"/>
<keyword evidence="1" id="KW-1133">Transmembrane helix</keyword>
<name>A0A0D1YGB6_9EURO</name>
<keyword evidence="3" id="KW-1185">Reference proteome</keyword>
<keyword evidence="1" id="KW-0812">Transmembrane</keyword>
<dbReference type="RefSeq" id="XP_016234237.1">
    <property type="nucleotide sequence ID" value="XM_016381135.1"/>
</dbReference>
<reference evidence="2 3" key="1">
    <citation type="submission" date="2015-01" db="EMBL/GenBank/DDBJ databases">
        <title>The Genome Sequence of Exophiala spinifera CBS89968.</title>
        <authorList>
            <consortium name="The Broad Institute Genomics Platform"/>
            <person name="Cuomo C."/>
            <person name="de Hoog S."/>
            <person name="Gorbushina A."/>
            <person name="Stielow B."/>
            <person name="Teixiera M."/>
            <person name="Abouelleil A."/>
            <person name="Chapman S.B."/>
            <person name="Priest M."/>
            <person name="Young S.K."/>
            <person name="Wortman J."/>
            <person name="Nusbaum C."/>
            <person name="Birren B."/>
        </authorList>
    </citation>
    <scope>NUCLEOTIDE SEQUENCE [LARGE SCALE GENOMIC DNA]</scope>
    <source>
        <strain evidence="2 3">CBS 89968</strain>
    </source>
</reference>
<evidence type="ECO:0000256" key="1">
    <source>
        <dbReference type="SAM" id="Phobius"/>
    </source>
</evidence>
<dbReference type="EMBL" id="KN847496">
    <property type="protein sequence ID" value="KIW14021.1"/>
    <property type="molecule type" value="Genomic_DNA"/>
</dbReference>
<feature type="transmembrane region" description="Helical" evidence="1">
    <location>
        <begin position="51"/>
        <end position="71"/>
    </location>
</feature>
<evidence type="ECO:0000313" key="2">
    <source>
        <dbReference type="EMBL" id="KIW14021.1"/>
    </source>
</evidence>
<gene>
    <name evidence="2" type="ORF">PV08_06802</name>
</gene>
<dbReference type="GeneID" id="27333885"/>
<dbReference type="HOGENOM" id="CLU_2183968_0_0_1"/>